<gene>
    <name evidence="5" type="ORF">AWU67_15000</name>
</gene>
<evidence type="ECO:0000259" key="4">
    <source>
        <dbReference type="Pfam" id="PF16113"/>
    </source>
</evidence>
<proteinExistence type="predicted"/>
<evidence type="ECO:0000256" key="2">
    <source>
        <dbReference type="ARBA" id="ARBA00011915"/>
    </source>
</evidence>
<organism evidence="5 6">
    <name type="scientific">Microterricola viridarii</name>
    <dbReference type="NCBI Taxonomy" id="412690"/>
    <lineage>
        <taxon>Bacteria</taxon>
        <taxon>Bacillati</taxon>
        <taxon>Actinomycetota</taxon>
        <taxon>Actinomycetes</taxon>
        <taxon>Micrococcales</taxon>
        <taxon>Microbacteriaceae</taxon>
        <taxon>Microterricola</taxon>
    </lineage>
</organism>
<dbReference type="EC" id="3.1.2.4" evidence="2"/>
<dbReference type="CDD" id="cd06558">
    <property type="entry name" value="crotonase-like"/>
    <property type="match status" value="1"/>
</dbReference>
<dbReference type="GO" id="GO:0005829">
    <property type="term" value="C:cytosol"/>
    <property type="evidence" value="ECO:0007669"/>
    <property type="project" value="TreeGrafter"/>
</dbReference>
<keyword evidence="6" id="KW-1185">Reference proteome</keyword>
<keyword evidence="3 5" id="KW-0378">Hydrolase</keyword>
<dbReference type="GO" id="GO:0006574">
    <property type="term" value="P:L-valine catabolic process"/>
    <property type="evidence" value="ECO:0007669"/>
    <property type="project" value="TreeGrafter"/>
</dbReference>
<comment type="catalytic activity">
    <reaction evidence="1">
        <text>3-hydroxy-2-methylpropanoyl-CoA + H2O = 3-hydroxy-2-methylpropanoate + CoA + H(+)</text>
        <dbReference type="Rhea" id="RHEA:20888"/>
        <dbReference type="ChEBI" id="CHEBI:11805"/>
        <dbReference type="ChEBI" id="CHEBI:15377"/>
        <dbReference type="ChEBI" id="CHEBI:15378"/>
        <dbReference type="ChEBI" id="CHEBI:57287"/>
        <dbReference type="ChEBI" id="CHEBI:57340"/>
        <dbReference type="EC" id="3.1.2.4"/>
    </reaction>
</comment>
<feature type="domain" description="Enoyl-CoA hydratase/isomerase" evidence="4">
    <location>
        <begin position="15"/>
        <end position="345"/>
    </location>
</feature>
<dbReference type="KEGG" id="mvd:AWU67_15000"/>
<dbReference type="EMBL" id="CP014145">
    <property type="protein sequence ID" value="AMB59947.1"/>
    <property type="molecule type" value="Genomic_DNA"/>
</dbReference>
<accession>A0A0Y0PBM4</accession>
<evidence type="ECO:0000313" key="5">
    <source>
        <dbReference type="EMBL" id="AMB59947.1"/>
    </source>
</evidence>
<dbReference type="Proteomes" id="UP000058305">
    <property type="component" value="Chromosome"/>
</dbReference>
<name>A0A0Y0PBM4_9MICO</name>
<dbReference type="GO" id="GO:0003860">
    <property type="term" value="F:3-hydroxyisobutyryl-CoA hydrolase activity"/>
    <property type="evidence" value="ECO:0007669"/>
    <property type="project" value="UniProtKB-EC"/>
</dbReference>
<dbReference type="NCBIfam" id="NF004127">
    <property type="entry name" value="PRK05617.1"/>
    <property type="match status" value="1"/>
</dbReference>
<reference evidence="6" key="2">
    <citation type="submission" date="2016-01" db="EMBL/GenBank/DDBJ databases">
        <title>First complete genome sequence of a species in the genus Microterricola, an extremophilic cold active enzyme producing strain ERGS5:02 isolated from Sikkim Himalaya.</title>
        <authorList>
            <person name="Kumar R."/>
            <person name="Singh D."/>
            <person name="Swarnkar M.K."/>
        </authorList>
    </citation>
    <scope>NUCLEOTIDE SEQUENCE [LARGE SCALE GENOMIC DNA]</scope>
    <source>
        <strain evidence="6">ERGS5:02</strain>
    </source>
</reference>
<dbReference type="Pfam" id="PF16113">
    <property type="entry name" value="ECH_2"/>
    <property type="match status" value="1"/>
</dbReference>
<dbReference type="OrthoDB" id="9790967at2"/>
<dbReference type="SUPFAM" id="SSF52096">
    <property type="entry name" value="ClpP/crotonase"/>
    <property type="match status" value="1"/>
</dbReference>
<dbReference type="PANTHER" id="PTHR43176:SF3">
    <property type="entry name" value="3-HYDROXYISOBUTYRYL-COA HYDROLASE, MITOCHONDRIAL"/>
    <property type="match status" value="1"/>
</dbReference>
<reference evidence="5 6" key="1">
    <citation type="journal article" date="2016" name="J. Biotechnol.">
        <title>First complete genome sequence of a species in the genus Microterricola, an extremophilic cold active enzyme producing bacterial strain ERGS5:02 isolated from Sikkim Himalaya.</title>
        <authorList>
            <person name="Himanshu"/>
            <person name="Swarnkar M.K."/>
            <person name="Singh D."/>
            <person name="Kumar R."/>
        </authorList>
    </citation>
    <scope>NUCLEOTIDE SEQUENCE [LARGE SCALE GENOMIC DNA]</scope>
    <source>
        <strain evidence="5 6">ERGS5:02</strain>
    </source>
</reference>
<dbReference type="InterPro" id="IPR032259">
    <property type="entry name" value="HIBYL-CoA-H"/>
</dbReference>
<sequence length="357" mass="38168">MTDEPQVLVNVADGVGRLTLNRPRVLNALNAGMVDTLTEVLQGWVGDSEVSVVVLDGAGERGLCAGGDIRELAENTAAGKHAGARAFFRAEYRLNALIAEYPKPVVALMDGITMGGGIGLAGHAAIRIVTERSRLAMPETRIGFTPDVGGSWLLARAPGELGTYLALNSASMAAADAIDTGFADFYLPSELLPHLLQALAERADPGSPAEIAMLFDETPEPLVADGETVQSLRSRREWIDACYSADTVPAILERLRARPEQAAHRAADELEQLSPTALSVTLATLRAARELPSLRDALEQEYGVGSWLLEQQDFAEGVRALLIDRDRSPRWQPATLAELPADAAASALAHRPAEPLW</sequence>
<dbReference type="Gene3D" id="3.90.226.10">
    <property type="entry name" value="2-enoyl-CoA Hydratase, Chain A, domain 1"/>
    <property type="match status" value="1"/>
</dbReference>
<dbReference type="PANTHER" id="PTHR43176">
    <property type="entry name" value="3-HYDROXYISOBUTYRYL-COA HYDROLASE-RELATED"/>
    <property type="match status" value="1"/>
</dbReference>
<dbReference type="InterPro" id="IPR045004">
    <property type="entry name" value="ECH_dom"/>
</dbReference>
<evidence type="ECO:0000256" key="3">
    <source>
        <dbReference type="ARBA" id="ARBA00022801"/>
    </source>
</evidence>
<dbReference type="AlphaFoldDB" id="A0A0Y0PBM4"/>
<protein>
    <recommendedName>
        <fullName evidence="2">3-hydroxyisobutyryl-CoA hydrolase</fullName>
        <ecNumber evidence="2">3.1.2.4</ecNumber>
    </recommendedName>
</protein>
<evidence type="ECO:0000313" key="6">
    <source>
        <dbReference type="Proteomes" id="UP000058305"/>
    </source>
</evidence>
<dbReference type="RefSeq" id="WP_067230851.1">
    <property type="nucleotide sequence ID" value="NZ_CP014145.1"/>
</dbReference>
<dbReference type="InterPro" id="IPR029045">
    <property type="entry name" value="ClpP/crotonase-like_dom_sf"/>
</dbReference>
<evidence type="ECO:0000256" key="1">
    <source>
        <dbReference type="ARBA" id="ARBA00001709"/>
    </source>
</evidence>